<feature type="compositionally biased region" description="Low complexity" evidence="8">
    <location>
        <begin position="8"/>
        <end position="21"/>
    </location>
</feature>
<reference evidence="11" key="2">
    <citation type="journal article" date="2023" name="Plants (Basel)">
        <title>Annotation of the Turnera subulata (Passifloraceae) Draft Genome Reveals the S-Locus Evolved after the Divergence of Turneroideae from Passifloroideae in a Stepwise Manner.</title>
        <authorList>
            <person name="Henning P.M."/>
            <person name="Roalson E.H."/>
            <person name="Mir W."/>
            <person name="McCubbin A.G."/>
            <person name="Shore J.S."/>
        </authorList>
    </citation>
    <scope>NUCLEOTIDE SEQUENCE</scope>
    <source>
        <strain evidence="11">F60SS</strain>
    </source>
</reference>
<feature type="compositionally biased region" description="Low complexity" evidence="8">
    <location>
        <begin position="48"/>
        <end position="64"/>
    </location>
</feature>
<evidence type="ECO:0000256" key="3">
    <source>
        <dbReference type="ARBA" id="ARBA00022490"/>
    </source>
</evidence>
<dbReference type="InterPro" id="IPR036322">
    <property type="entry name" value="WD40_repeat_dom_sf"/>
</dbReference>
<evidence type="ECO:0000256" key="6">
    <source>
        <dbReference type="ARBA" id="ARBA00023054"/>
    </source>
</evidence>
<dbReference type="SUPFAM" id="SSF50978">
    <property type="entry name" value="WD40 repeat-like"/>
    <property type="match status" value="1"/>
</dbReference>
<keyword evidence="4 7" id="KW-0853">WD repeat</keyword>
<comment type="caution">
    <text evidence="11">The sequence shown here is derived from an EMBL/GenBank/DDBJ whole genome shotgun (WGS) entry which is preliminary data.</text>
</comment>
<evidence type="ECO:0000256" key="2">
    <source>
        <dbReference type="ARBA" id="ARBA00009639"/>
    </source>
</evidence>
<dbReference type="OrthoDB" id="21128at2759"/>
<dbReference type="GO" id="GO:0031087">
    <property type="term" value="P:deadenylation-independent decapping of nuclear-transcribed mRNA"/>
    <property type="evidence" value="ECO:0007669"/>
    <property type="project" value="InterPro"/>
</dbReference>
<dbReference type="Gene3D" id="1.10.220.100">
    <property type="entry name" value="conserved c-terminal region of ge- 1"/>
    <property type="match status" value="1"/>
</dbReference>
<proteinExistence type="inferred from homology"/>
<feature type="region of interest" description="Disordered" evidence="8">
    <location>
        <begin position="740"/>
        <end position="759"/>
    </location>
</feature>
<feature type="region of interest" description="Disordered" evidence="8">
    <location>
        <begin position="643"/>
        <end position="727"/>
    </location>
</feature>
<evidence type="ECO:0000256" key="4">
    <source>
        <dbReference type="ARBA" id="ARBA00022574"/>
    </source>
</evidence>
<keyword evidence="12" id="KW-1185">Reference proteome</keyword>
<dbReference type="PROSITE" id="PS50082">
    <property type="entry name" value="WD_REPEATS_2"/>
    <property type="match status" value="2"/>
</dbReference>
<feature type="compositionally biased region" description="Polar residues" evidence="8">
    <location>
        <begin position="672"/>
        <end position="681"/>
    </location>
</feature>
<comment type="subcellular location">
    <subcellularLocation>
        <location evidence="1">Cytoplasm</location>
        <location evidence="1">P-body</location>
    </subcellularLocation>
</comment>
<keyword evidence="6" id="KW-0175">Coiled coil</keyword>
<comment type="similarity">
    <text evidence="2">Belongs to the WD repeat EDC4 family.</text>
</comment>
<dbReference type="EMBL" id="JAKUCV010005502">
    <property type="protein sequence ID" value="KAJ4830923.1"/>
    <property type="molecule type" value="Genomic_DNA"/>
</dbReference>
<evidence type="ECO:0000313" key="11">
    <source>
        <dbReference type="EMBL" id="KAJ4830923.1"/>
    </source>
</evidence>
<feature type="repeat" description="WD" evidence="7">
    <location>
        <begin position="295"/>
        <end position="337"/>
    </location>
</feature>
<protein>
    <recommendedName>
        <fullName evidence="13">Enhancer of mRNA-decapping protein 4 WD40 repeat region domain-containing protein</fullName>
    </recommendedName>
</protein>
<feature type="compositionally biased region" description="Pro residues" evidence="8">
    <location>
        <begin position="199"/>
        <end position="210"/>
    </location>
</feature>
<feature type="domain" description="Enhancer of mRNA-decapping protein 4 WD40 repeat region" evidence="9">
    <location>
        <begin position="248"/>
        <end position="560"/>
    </location>
</feature>
<feature type="region of interest" description="Disordered" evidence="8">
    <location>
        <begin position="887"/>
        <end position="963"/>
    </location>
</feature>
<evidence type="ECO:0000313" key="12">
    <source>
        <dbReference type="Proteomes" id="UP001141552"/>
    </source>
</evidence>
<evidence type="ECO:0000256" key="8">
    <source>
        <dbReference type="SAM" id="MobiDB-lite"/>
    </source>
</evidence>
<name>A0A9Q0J773_9ROSI</name>
<dbReference type="PANTHER" id="PTHR15598">
    <property type="entry name" value="ENHANCER OF MRNA-DECAPPING PROTEIN 4"/>
    <property type="match status" value="1"/>
</dbReference>
<dbReference type="PANTHER" id="PTHR15598:SF5">
    <property type="entry name" value="ENHANCER OF MRNA-DECAPPING PROTEIN 4"/>
    <property type="match status" value="1"/>
</dbReference>
<dbReference type="InterPro" id="IPR045152">
    <property type="entry name" value="EDC4-like"/>
</dbReference>
<feature type="compositionally biased region" description="Basic and acidic residues" evidence="8">
    <location>
        <begin position="710"/>
        <end position="719"/>
    </location>
</feature>
<dbReference type="InterPro" id="IPR015943">
    <property type="entry name" value="WD40/YVTN_repeat-like_dom_sf"/>
</dbReference>
<organism evidence="11 12">
    <name type="scientific">Turnera subulata</name>
    <dbReference type="NCBI Taxonomy" id="218843"/>
    <lineage>
        <taxon>Eukaryota</taxon>
        <taxon>Viridiplantae</taxon>
        <taxon>Streptophyta</taxon>
        <taxon>Embryophyta</taxon>
        <taxon>Tracheophyta</taxon>
        <taxon>Spermatophyta</taxon>
        <taxon>Magnoliopsida</taxon>
        <taxon>eudicotyledons</taxon>
        <taxon>Gunneridae</taxon>
        <taxon>Pentapetalae</taxon>
        <taxon>rosids</taxon>
        <taxon>fabids</taxon>
        <taxon>Malpighiales</taxon>
        <taxon>Passifloraceae</taxon>
        <taxon>Turnera</taxon>
    </lineage>
</organism>
<feature type="compositionally biased region" description="Pro residues" evidence="8">
    <location>
        <begin position="96"/>
        <end position="112"/>
    </location>
</feature>
<dbReference type="InterPro" id="IPR032401">
    <property type="entry name" value="EDC4_WD40"/>
</dbReference>
<dbReference type="FunFam" id="1.10.220.100:FF:000001">
    <property type="entry name" value="Enhancer of mRNA-decapping protein 4"/>
    <property type="match status" value="1"/>
</dbReference>
<dbReference type="Pfam" id="PF21289">
    <property type="entry name" value="EDC4_C"/>
    <property type="match status" value="1"/>
</dbReference>
<dbReference type="InterPro" id="IPR049404">
    <property type="entry name" value="EDC4_C"/>
</dbReference>
<dbReference type="GO" id="GO:0000932">
    <property type="term" value="C:P-body"/>
    <property type="evidence" value="ECO:0007669"/>
    <property type="project" value="UniProtKB-SubCell"/>
</dbReference>
<keyword evidence="3" id="KW-0963">Cytoplasm</keyword>
<feature type="compositionally biased region" description="Low complexity" evidence="8">
    <location>
        <begin position="660"/>
        <end position="671"/>
    </location>
</feature>
<dbReference type="Pfam" id="PF16529">
    <property type="entry name" value="Ge1_WD40"/>
    <property type="match status" value="1"/>
</dbReference>
<keyword evidence="5" id="KW-0677">Repeat</keyword>
<dbReference type="Gene3D" id="2.130.10.10">
    <property type="entry name" value="YVTN repeat-like/Quinoprotein amine dehydrogenase"/>
    <property type="match status" value="1"/>
</dbReference>
<dbReference type="InterPro" id="IPR044938">
    <property type="entry name" value="EDC4_C_sf"/>
</dbReference>
<evidence type="ECO:0000256" key="5">
    <source>
        <dbReference type="ARBA" id="ARBA00022737"/>
    </source>
</evidence>
<evidence type="ECO:0000259" key="10">
    <source>
        <dbReference type="Pfam" id="PF21289"/>
    </source>
</evidence>
<accession>A0A9Q0J773</accession>
<feature type="domain" description="Enhancer of mRNA-decapping protein 4 C-terminal" evidence="10">
    <location>
        <begin position="1269"/>
        <end position="1366"/>
    </location>
</feature>
<sequence>MASPNPQPQQQQHQQQQQQQQNELFKHLYMANPSSAPQPSAPPPPPVTAQNPNPLMIPSTIPSSSYPPPTGTHLHHHHHPHLPPPPHHHPLNFPFQYPPPPSSSAPPPPPPQQQQFHHAPSYPPPSSPHDPNLLHPTSPNPNPTAHFPHPQRSLSFPTPPLQPQQERSGAEIMALLRPPPPPPSSSAAQPDPATNVLPSPSPPPPPPPVGPVRMPSSKMPRGRRVTGDRVVYDVDVRRQGEVQPQLEVTPITKYVSDPQLCLGRQIAVNKSYICYGLRQGTIRILNINTALRALFRTQSQRVTDMAFFAEDVHLLASAGVDGRINVWKISEGPDEEDKPQITGKTIIAIQIVGEGDFKNPRVCWHSYKQEILVVGVGKHVLRIDTNKVGKGDNYSSEAPLHCPVDKLVDGIQSVGEHEGEVTDLSMCQWMTSRLVSASMDGTIKIWEDLKATPLVVLKPHNGDPVYSATFLTATDRPDHIILVTAGPQNREMKIWASASEEGWLLPSDSDSLSCIQTLELTSSAESQVEEAFFNQVVALSQVGLILLANAKRNAIYVIHLDYGPNPASTRMDYISEFTVTMPILSLTGTSDLLHGQCVAQIYCVQTQAIQQYTLELSQCLPPFLENVGPEKTDFSAAHDVASTDGIPTVESRGNKFSDISMSSTSAGAATSQQDISTSNLDSEPPALGSTTSDTDIVCVPSSILPPRPRSSRDPAEVSDHGFNQSGIDYSLEKKMDTVHGNLSGMSSLGNESRDDGKKISFDDTPAVLNPPVTFKHPTHLVTPSEILMGVSSSEITDVNEAKSVVDTSIQDVTTDGELEVNTVGETRSTHNDELGRHGEHNKHIFENKEKLFCSQASDLGIQMARETCAVSLETCSMEESEQIDVIGATEPGTPSHGGEDDQHSTNDASGKGPEVAPRVAPQSTPSAKGKKQKGKNSQASGASSPSPSAFNSTDSSSEMNGASTLVAPSEGAFSQISALQEMVSQLLITQKEMQKQMSNMVAVPLSKECKRLEQALGRAIEKALKANTDALWARFQEENAKNEKALRDRMQQITSLISNFVNKDLAALVEKAVKKELSSVGPTVVRALSPTIEKTVSSVIAESFQRGVGDKAVNQLEKSVNSKLEATVARQIQAQFQTSGKQALQDTLKVGLEASLIPSFEMACKAMFDQVDATFRKGMAEHTAAAQQHFESAHSSLALTLRESINAASSLTKTLSGELADNQRKLLALAAAGANPNAANPLATQSSNGPLAGLFEVETQLDPTKELSRLISEQKYEEAFTMALQRSDVSLVSWLCSMVDLQGLLATSPLPLSQGVLLSLLQQLACGIEKDTVQKLEWMRDVAAAINPADHMIAVHVRPIFEQVYHIVVLRQRSPAVTGPEISAIRVLLRVVDYTLRNFK</sequence>
<evidence type="ECO:0000259" key="9">
    <source>
        <dbReference type="Pfam" id="PF16529"/>
    </source>
</evidence>
<feature type="region of interest" description="Disordered" evidence="8">
    <location>
        <begin position="1"/>
        <end position="226"/>
    </location>
</feature>
<gene>
    <name evidence="11" type="ORF">Tsubulata_044976</name>
</gene>
<evidence type="ECO:0000256" key="7">
    <source>
        <dbReference type="PROSITE-ProRule" id="PRU00221"/>
    </source>
</evidence>
<feature type="compositionally biased region" description="Basic residues" evidence="8">
    <location>
        <begin position="73"/>
        <end position="90"/>
    </location>
</feature>
<dbReference type="InterPro" id="IPR001680">
    <property type="entry name" value="WD40_rpt"/>
</dbReference>
<evidence type="ECO:0000256" key="1">
    <source>
        <dbReference type="ARBA" id="ARBA00004201"/>
    </source>
</evidence>
<dbReference type="SMART" id="SM00320">
    <property type="entry name" value="WD40"/>
    <property type="match status" value="2"/>
</dbReference>
<dbReference type="Proteomes" id="UP001141552">
    <property type="component" value="Unassembled WGS sequence"/>
</dbReference>
<feature type="compositionally biased region" description="Low complexity" evidence="8">
    <location>
        <begin position="937"/>
        <end position="957"/>
    </location>
</feature>
<evidence type="ECO:0008006" key="13">
    <source>
        <dbReference type="Google" id="ProtNLM"/>
    </source>
</evidence>
<feature type="repeat" description="WD" evidence="7">
    <location>
        <begin position="414"/>
        <end position="447"/>
    </location>
</feature>
<reference evidence="11" key="1">
    <citation type="submission" date="2022-02" db="EMBL/GenBank/DDBJ databases">
        <authorList>
            <person name="Henning P.M."/>
            <person name="McCubbin A.G."/>
            <person name="Shore J.S."/>
        </authorList>
    </citation>
    <scope>NUCLEOTIDE SEQUENCE</scope>
    <source>
        <strain evidence="11">F60SS</strain>
        <tissue evidence="11">Leaves</tissue>
    </source>
</reference>